<dbReference type="GO" id="GO:0043410">
    <property type="term" value="P:positive regulation of MAPK cascade"/>
    <property type="evidence" value="ECO:0007669"/>
    <property type="project" value="TreeGrafter"/>
</dbReference>
<comment type="caution">
    <text evidence="1">The sequence shown here is derived from an EMBL/GenBank/DDBJ whole genome shotgun (WGS) entry which is preliminary data.</text>
</comment>
<dbReference type="OrthoDB" id="9445483at2759"/>
<proteinExistence type="predicted"/>
<dbReference type="PANTHER" id="PTHR16922">
    <property type="entry name" value="INTERLEUKIN 11"/>
    <property type="match status" value="1"/>
</dbReference>
<dbReference type="EMBL" id="JAPFRF010000012">
    <property type="protein sequence ID" value="KAJ7314001.1"/>
    <property type="molecule type" value="Genomic_DNA"/>
</dbReference>
<dbReference type="PANTHER" id="PTHR16922:SF0">
    <property type="entry name" value="INTERLEUKIN-11"/>
    <property type="match status" value="1"/>
</dbReference>
<protein>
    <submittedName>
        <fullName evidence="1">Uncharacterized protein</fullName>
    </submittedName>
</protein>
<dbReference type="GO" id="GO:0008083">
    <property type="term" value="F:growth factor activity"/>
    <property type="evidence" value="ECO:0007669"/>
    <property type="project" value="TreeGrafter"/>
</dbReference>
<dbReference type="InterPro" id="IPR009079">
    <property type="entry name" value="4_helix_cytokine-like_core"/>
</dbReference>
<dbReference type="Pfam" id="PF07400">
    <property type="entry name" value="IL11"/>
    <property type="match status" value="1"/>
</dbReference>
<name>A0A9Q0XIX8_9SAUR</name>
<reference evidence="1" key="1">
    <citation type="journal article" date="2023" name="DNA Res.">
        <title>Chromosome-level genome assembly of Phrynocephalus forsythii using third-generation DNA sequencing and Hi-C analysis.</title>
        <authorList>
            <person name="Qi Y."/>
            <person name="Zhao W."/>
            <person name="Zhao Y."/>
            <person name="Niu C."/>
            <person name="Cao S."/>
            <person name="Zhang Y."/>
        </authorList>
    </citation>
    <scope>NUCLEOTIDE SEQUENCE</scope>
    <source>
        <tissue evidence="1">Muscle</tissue>
    </source>
</reference>
<dbReference type="GO" id="GO:0008284">
    <property type="term" value="P:positive regulation of cell population proliferation"/>
    <property type="evidence" value="ECO:0007669"/>
    <property type="project" value="TreeGrafter"/>
</dbReference>
<gene>
    <name evidence="1" type="ORF">JRQ81_005870</name>
</gene>
<evidence type="ECO:0000313" key="2">
    <source>
        <dbReference type="Proteomes" id="UP001142489"/>
    </source>
</evidence>
<dbReference type="Gene3D" id="1.20.1250.10">
    <property type="match status" value="1"/>
</dbReference>
<organism evidence="1 2">
    <name type="scientific">Phrynocephalus forsythii</name>
    <dbReference type="NCBI Taxonomy" id="171643"/>
    <lineage>
        <taxon>Eukaryota</taxon>
        <taxon>Metazoa</taxon>
        <taxon>Chordata</taxon>
        <taxon>Craniata</taxon>
        <taxon>Vertebrata</taxon>
        <taxon>Euteleostomi</taxon>
        <taxon>Lepidosauria</taxon>
        <taxon>Squamata</taxon>
        <taxon>Bifurcata</taxon>
        <taxon>Unidentata</taxon>
        <taxon>Episquamata</taxon>
        <taxon>Toxicofera</taxon>
        <taxon>Iguania</taxon>
        <taxon>Acrodonta</taxon>
        <taxon>Agamidae</taxon>
        <taxon>Agaminae</taxon>
        <taxon>Phrynocephalus</taxon>
    </lineage>
</organism>
<accession>A0A9Q0XIX8</accession>
<dbReference type="GO" id="GO:0005737">
    <property type="term" value="C:cytoplasm"/>
    <property type="evidence" value="ECO:0007669"/>
    <property type="project" value="TreeGrafter"/>
</dbReference>
<dbReference type="GO" id="GO:0005125">
    <property type="term" value="F:cytokine activity"/>
    <property type="evidence" value="ECO:0007669"/>
    <property type="project" value="TreeGrafter"/>
</dbReference>
<dbReference type="InterPro" id="IPR020438">
    <property type="entry name" value="IL-11"/>
</dbReference>
<sequence length="130" mass="14453">MVLAGWCMDGLAVVDPYGLHNVTRSNGSELLCQVLVMLLSLCEGLWAAPGPRPRPDPRAEFDSIVNLARNLLSDTKNLFNHFKNRYPAEGEHKLETLPVLSMNAVELANIQMGEKITESKANEIKEDSFE</sequence>
<dbReference type="Proteomes" id="UP001142489">
    <property type="component" value="Unassembled WGS sequence"/>
</dbReference>
<dbReference type="AlphaFoldDB" id="A0A9Q0XIX8"/>
<evidence type="ECO:0000313" key="1">
    <source>
        <dbReference type="EMBL" id="KAJ7314001.1"/>
    </source>
</evidence>
<keyword evidence="2" id="KW-1185">Reference proteome</keyword>